<dbReference type="EMBL" id="CP003130">
    <property type="protein sequence ID" value="AEU38237.1"/>
    <property type="molecule type" value="Genomic_DNA"/>
</dbReference>
<reference evidence="2 3" key="1">
    <citation type="submission" date="2011-11" db="EMBL/GenBank/DDBJ databases">
        <title>Complete sequence of Granulicella mallensis MP5ACTX8.</title>
        <authorList>
            <consortium name="US DOE Joint Genome Institute"/>
            <person name="Lucas S."/>
            <person name="Copeland A."/>
            <person name="Lapidus A."/>
            <person name="Cheng J.-F."/>
            <person name="Goodwin L."/>
            <person name="Pitluck S."/>
            <person name="Peters L."/>
            <person name="Lu M."/>
            <person name="Detter J.C."/>
            <person name="Han C."/>
            <person name="Tapia R."/>
            <person name="Land M."/>
            <person name="Hauser L."/>
            <person name="Kyrpides N."/>
            <person name="Ivanova N."/>
            <person name="Mikhailova N."/>
            <person name="Pagani I."/>
            <person name="Rawat S."/>
            <person name="Mannisto M."/>
            <person name="Haggblom M."/>
            <person name="Woyke T."/>
        </authorList>
    </citation>
    <scope>NUCLEOTIDE SEQUENCE [LARGE SCALE GENOMIC DNA]</scope>
    <source>
        <strain evidence="3">ATCC BAA-1857 / DSM 23137 / MP5ACTX8</strain>
    </source>
</reference>
<dbReference type="Proteomes" id="UP000007113">
    <property type="component" value="Chromosome"/>
</dbReference>
<sequence length="153" mass="17199">MNELSQLVEEGVGPLEEGGLALQWIETIGHSVHKVPTYFFRMVDPRTKVEFGTINLRIGRSAHIERYAGHIGYSVVPEHRGHHYAARATKLLMPLARSLGFHVLWITCDPENIASRRSCEAAGAILQEIVDVPVTCTIHRHGHPKKCRYQLSL</sequence>
<accession>G8NP38</accession>
<dbReference type="PANTHER" id="PTHR39173:SF1">
    <property type="entry name" value="ACETYLTRANSFERASE"/>
    <property type="match status" value="1"/>
</dbReference>
<dbReference type="Gene3D" id="3.40.630.30">
    <property type="match status" value="1"/>
</dbReference>
<dbReference type="Pfam" id="PF13302">
    <property type="entry name" value="Acetyltransf_3"/>
    <property type="match status" value="1"/>
</dbReference>
<dbReference type="RefSeq" id="WP_014267108.1">
    <property type="nucleotide sequence ID" value="NC_016631.1"/>
</dbReference>
<dbReference type="InterPro" id="IPR000182">
    <property type="entry name" value="GNAT_dom"/>
</dbReference>
<keyword evidence="3" id="KW-1185">Reference proteome</keyword>
<dbReference type="eggNOG" id="COG3981">
    <property type="taxonomic scope" value="Bacteria"/>
</dbReference>
<organism evidence="2 3">
    <name type="scientific">Granulicella mallensis (strain ATCC BAA-1857 / DSM 23137 / MP5ACTX8)</name>
    <dbReference type="NCBI Taxonomy" id="682795"/>
    <lineage>
        <taxon>Bacteria</taxon>
        <taxon>Pseudomonadati</taxon>
        <taxon>Acidobacteriota</taxon>
        <taxon>Terriglobia</taxon>
        <taxon>Terriglobales</taxon>
        <taxon>Acidobacteriaceae</taxon>
        <taxon>Granulicella</taxon>
    </lineage>
</organism>
<evidence type="ECO:0000313" key="2">
    <source>
        <dbReference type="EMBL" id="AEU38237.1"/>
    </source>
</evidence>
<feature type="domain" description="N-acetyltransferase" evidence="1">
    <location>
        <begin position="22"/>
        <end position="124"/>
    </location>
</feature>
<keyword evidence="2" id="KW-0808">Transferase</keyword>
<evidence type="ECO:0000259" key="1">
    <source>
        <dbReference type="Pfam" id="PF13302"/>
    </source>
</evidence>
<dbReference type="GO" id="GO:0016747">
    <property type="term" value="F:acyltransferase activity, transferring groups other than amino-acyl groups"/>
    <property type="evidence" value="ECO:0007669"/>
    <property type="project" value="InterPro"/>
</dbReference>
<dbReference type="SUPFAM" id="SSF55729">
    <property type="entry name" value="Acyl-CoA N-acyltransferases (Nat)"/>
    <property type="match status" value="1"/>
</dbReference>
<dbReference type="KEGG" id="gma:AciX8_3954"/>
<dbReference type="HOGENOM" id="CLU_113231_4_0_0"/>
<protein>
    <submittedName>
        <fullName evidence="2">GCN5-related N-acetyltransferase</fullName>
    </submittedName>
</protein>
<name>G8NP38_GRAMM</name>
<proteinExistence type="predicted"/>
<dbReference type="STRING" id="682795.AciX8_3954"/>
<dbReference type="OrthoDB" id="9797989at2"/>
<evidence type="ECO:0000313" key="3">
    <source>
        <dbReference type="Proteomes" id="UP000007113"/>
    </source>
</evidence>
<dbReference type="AlphaFoldDB" id="G8NP38"/>
<gene>
    <name evidence="2" type="ordered locus">AciX8_3954</name>
</gene>
<dbReference type="InterPro" id="IPR016181">
    <property type="entry name" value="Acyl_CoA_acyltransferase"/>
</dbReference>
<dbReference type="PANTHER" id="PTHR39173">
    <property type="entry name" value="ACETYLTRANSFERASE"/>
    <property type="match status" value="1"/>
</dbReference>